<evidence type="ECO:0000256" key="6">
    <source>
        <dbReference type="ARBA" id="ARBA00022695"/>
    </source>
</evidence>
<dbReference type="InterPro" id="IPR001451">
    <property type="entry name" value="Hexapep"/>
</dbReference>
<feature type="region of interest" description="N-acetyltransferase" evidence="18">
    <location>
        <begin position="252"/>
        <end position="459"/>
    </location>
</feature>
<evidence type="ECO:0000256" key="9">
    <source>
        <dbReference type="ARBA" id="ARBA00022842"/>
    </source>
</evidence>
<feature type="binding site" evidence="18">
    <location>
        <position position="170"/>
    </location>
    <ligand>
        <name>UDP-N-acetyl-alpha-D-glucosamine</name>
        <dbReference type="ChEBI" id="CHEBI:57705"/>
    </ligand>
</feature>
<feature type="binding site" evidence="18">
    <location>
        <position position="424"/>
    </location>
    <ligand>
        <name>acetyl-CoA</name>
        <dbReference type="ChEBI" id="CHEBI:57288"/>
    </ligand>
</feature>
<evidence type="ECO:0000256" key="11">
    <source>
        <dbReference type="ARBA" id="ARBA00022984"/>
    </source>
</evidence>
<dbReference type="EC" id="2.3.1.157" evidence="18"/>
<evidence type="ECO:0000256" key="4">
    <source>
        <dbReference type="ARBA" id="ARBA00022490"/>
    </source>
</evidence>
<reference evidence="21" key="1">
    <citation type="journal article" date="2019" name="Int. J. Syst. Evol. Microbiol.">
        <title>The Global Catalogue of Microorganisms (GCM) 10K type strain sequencing project: providing services to taxonomists for standard genome sequencing and annotation.</title>
        <authorList>
            <consortium name="The Broad Institute Genomics Platform"/>
            <consortium name="The Broad Institute Genome Sequencing Center for Infectious Disease"/>
            <person name="Wu L."/>
            <person name="Ma J."/>
        </authorList>
    </citation>
    <scope>NUCLEOTIDE SEQUENCE [LARGE SCALE GENOMIC DNA]</scope>
    <source>
        <strain evidence="21">KCTC 52168</strain>
    </source>
</reference>
<keyword evidence="4 18" id="KW-0963">Cytoplasm</keyword>
<dbReference type="InterPro" id="IPR038009">
    <property type="entry name" value="GlmU_C_LbH"/>
</dbReference>
<dbReference type="Proteomes" id="UP001595556">
    <property type="component" value="Unassembled WGS sequence"/>
</dbReference>
<evidence type="ECO:0000256" key="7">
    <source>
        <dbReference type="ARBA" id="ARBA00022723"/>
    </source>
</evidence>
<feature type="binding site" evidence="18">
    <location>
        <position position="406"/>
    </location>
    <ligand>
        <name>acetyl-CoA</name>
        <dbReference type="ChEBI" id="CHEBI:57288"/>
    </ligand>
</feature>
<evidence type="ECO:0000256" key="1">
    <source>
        <dbReference type="ARBA" id="ARBA00004496"/>
    </source>
</evidence>
<sequence length="459" mass="48773">MNVVILAAGKGTRMRSQRPKVLQPLAGRPLLTHVLQTTKSVADSAPIVVVGYGAEIVRAHYDARLTDTPQLRYALQSEQLGTGHAVQQALPMLEGEGQTLILYGDVPLTRVDTLRALLDAAGSANVGLLTVNLPDPTGYGRIVRGADGRAQRIVEHKDATPAEREITEVNTGILAVPTPLLRTWLGKLTNHNAQGEYYLTDIIGMAVAEGVAVNTVQPAFAWEVEGVNDRRQLAALERTWQRVQADRLLEAGVTLVDPARIDIRGALTCGRDVLIDVNCVFEGTVELADDVHVGPNCVLRDVRVAAGARIEAFSHLAEAQLGERSDVGPFARLRPGSVLGAGAHVGNFVEMKKATLGDGSKAGHLSYLGDATIGKNVNIGAGTITCNYDGANKHQTVIEDDVFIGSDSALVAPVTVKRGATLGASTTLTKDAPEGKLTISRAKQTTVEGWTRPVKKPKG</sequence>
<dbReference type="NCBIfam" id="TIGR01173">
    <property type="entry name" value="glmU"/>
    <property type="match status" value="1"/>
</dbReference>
<comment type="pathway">
    <text evidence="18">Bacterial outer membrane biogenesis; LPS lipid A biosynthesis.</text>
</comment>
<feature type="binding site" evidence="18">
    <location>
        <position position="155"/>
    </location>
    <ligand>
        <name>UDP-N-acetyl-alpha-D-glucosamine</name>
        <dbReference type="ChEBI" id="CHEBI:57705"/>
    </ligand>
</feature>
<feature type="binding site" evidence="18">
    <location>
        <position position="140"/>
    </location>
    <ligand>
        <name>UDP-N-acetyl-alpha-D-glucosamine</name>
        <dbReference type="ChEBI" id="CHEBI:57705"/>
    </ligand>
</feature>
<feature type="binding site" evidence="18">
    <location>
        <position position="381"/>
    </location>
    <ligand>
        <name>acetyl-CoA</name>
        <dbReference type="ChEBI" id="CHEBI:57288"/>
    </ligand>
</feature>
<dbReference type="PANTHER" id="PTHR43584">
    <property type="entry name" value="NUCLEOTIDYL TRANSFERASE"/>
    <property type="match status" value="1"/>
</dbReference>
<keyword evidence="11 18" id="KW-0573">Peptidoglycan synthesis</keyword>
<feature type="domain" description="MobA-like NTP transferase" evidence="19">
    <location>
        <begin position="3"/>
        <end position="124"/>
    </location>
</feature>
<evidence type="ECO:0000256" key="10">
    <source>
        <dbReference type="ARBA" id="ARBA00022960"/>
    </source>
</evidence>
<evidence type="ECO:0000256" key="13">
    <source>
        <dbReference type="ARBA" id="ARBA00023315"/>
    </source>
</evidence>
<keyword evidence="9 18" id="KW-0460">Magnesium</keyword>
<comment type="catalytic activity">
    <reaction evidence="16 18">
        <text>N-acetyl-alpha-D-glucosamine 1-phosphate + UTP + H(+) = UDP-N-acetyl-alpha-D-glucosamine + diphosphate</text>
        <dbReference type="Rhea" id="RHEA:13509"/>
        <dbReference type="ChEBI" id="CHEBI:15378"/>
        <dbReference type="ChEBI" id="CHEBI:33019"/>
        <dbReference type="ChEBI" id="CHEBI:46398"/>
        <dbReference type="ChEBI" id="CHEBI:57705"/>
        <dbReference type="ChEBI" id="CHEBI:57776"/>
        <dbReference type="EC" id="2.7.7.23"/>
    </reaction>
</comment>
<feature type="binding site" evidence="18">
    <location>
        <position position="105"/>
    </location>
    <ligand>
        <name>Mg(2+)</name>
        <dbReference type="ChEBI" id="CHEBI:18420"/>
    </ligand>
</feature>
<feature type="binding site" evidence="18">
    <location>
        <position position="334"/>
    </location>
    <ligand>
        <name>UDP-N-acetyl-alpha-D-glucosamine</name>
        <dbReference type="ChEBI" id="CHEBI:57705"/>
    </ligand>
</feature>
<evidence type="ECO:0000256" key="14">
    <source>
        <dbReference type="ARBA" id="ARBA00023316"/>
    </source>
</evidence>
<comment type="similarity">
    <text evidence="3 18">In the N-terminal section; belongs to the N-acetylglucosamine-1-phosphate uridyltransferase family.</text>
</comment>
<evidence type="ECO:0000256" key="12">
    <source>
        <dbReference type="ARBA" id="ARBA00023268"/>
    </source>
</evidence>
<evidence type="ECO:0000256" key="18">
    <source>
        <dbReference type="HAMAP-Rule" id="MF_01631"/>
    </source>
</evidence>
<evidence type="ECO:0000256" key="3">
    <source>
        <dbReference type="ARBA" id="ARBA00007947"/>
    </source>
</evidence>
<dbReference type="InterPro" id="IPR025877">
    <property type="entry name" value="MobA-like_NTP_Trfase"/>
</dbReference>
<name>A0ABV7H685_9BURK</name>
<comment type="caution">
    <text evidence="20">The sequence shown here is derived from an EMBL/GenBank/DDBJ whole genome shotgun (WGS) entry which is preliminary data.</text>
</comment>
<dbReference type="InterPro" id="IPR050065">
    <property type="entry name" value="GlmU-like"/>
</dbReference>
<evidence type="ECO:0000256" key="8">
    <source>
        <dbReference type="ARBA" id="ARBA00022737"/>
    </source>
</evidence>
<keyword evidence="6 18" id="KW-0548">Nucleotidyltransferase</keyword>
<dbReference type="Gene3D" id="3.90.550.10">
    <property type="entry name" value="Spore Coat Polysaccharide Biosynthesis Protein SpsA, Chain A"/>
    <property type="match status" value="1"/>
</dbReference>
<dbReference type="CDD" id="cd03353">
    <property type="entry name" value="LbH_GlmU_C"/>
    <property type="match status" value="1"/>
</dbReference>
<feature type="region of interest" description="Linker" evidence="18">
    <location>
        <begin position="231"/>
        <end position="251"/>
    </location>
</feature>
<feature type="binding site" evidence="18">
    <location>
        <position position="228"/>
    </location>
    <ligand>
        <name>Mg(2+)</name>
        <dbReference type="ChEBI" id="CHEBI:18420"/>
    </ligand>
</feature>
<evidence type="ECO:0000256" key="5">
    <source>
        <dbReference type="ARBA" id="ARBA00022679"/>
    </source>
</evidence>
<keyword evidence="13 18" id="KW-0012">Acyltransferase</keyword>
<comment type="subcellular location">
    <subcellularLocation>
        <location evidence="1 18">Cytoplasm</location>
    </subcellularLocation>
</comment>
<feature type="binding site" evidence="18">
    <location>
        <begin position="387"/>
        <end position="388"/>
    </location>
    <ligand>
        <name>acetyl-CoA</name>
        <dbReference type="ChEBI" id="CHEBI:57288"/>
    </ligand>
</feature>
<keyword evidence="7 18" id="KW-0479">Metal-binding</keyword>
<keyword evidence="12 18" id="KW-0511">Multifunctional enzyme</keyword>
<evidence type="ECO:0000313" key="21">
    <source>
        <dbReference type="Proteomes" id="UP001595556"/>
    </source>
</evidence>
<gene>
    <name evidence="18 20" type="primary">glmU</name>
    <name evidence="20" type="ORF">ACFOEN_10395</name>
</gene>
<dbReference type="SUPFAM" id="SSF53448">
    <property type="entry name" value="Nucleotide-diphospho-sugar transferases"/>
    <property type="match status" value="1"/>
</dbReference>
<evidence type="ECO:0000259" key="19">
    <source>
        <dbReference type="Pfam" id="PF12804"/>
    </source>
</evidence>
<keyword evidence="14 18" id="KW-0961">Cell wall biogenesis/degradation</keyword>
<comment type="function">
    <text evidence="17 18">Catalyzes the last two sequential reactions in the de novo biosynthetic pathway for UDP-N-acetylglucosamine (UDP-GlcNAc). The C-terminal domain catalyzes the transfer of acetyl group from acetyl coenzyme A to glucosamine-1-phosphate (GlcN-1-P) to produce N-acetylglucosamine-1-phosphate (GlcNAc-1-P), which is converted into UDP-GlcNAc by the transfer of uridine 5-monophosphate (from uridine 5-triphosphate), a reaction catalyzed by the N-terminal domain.</text>
</comment>
<accession>A0ABV7H685</accession>
<feature type="binding site" evidence="18">
    <location>
        <begin position="103"/>
        <end position="105"/>
    </location>
    <ligand>
        <name>UDP-N-acetyl-alpha-D-glucosamine</name>
        <dbReference type="ChEBI" id="CHEBI:57705"/>
    </ligand>
</feature>
<protein>
    <recommendedName>
        <fullName evidence="18">Bifunctional protein GlmU</fullName>
    </recommendedName>
    <domain>
        <recommendedName>
            <fullName evidence="18">UDP-N-acetylglucosamine pyrophosphorylase</fullName>
            <ecNumber evidence="18">2.7.7.23</ecNumber>
        </recommendedName>
        <alternativeName>
            <fullName evidence="18">N-acetylglucosamine-1-phosphate uridyltransferase</fullName>
        </alternativeName>
    </domain>
    <domain>
        <recommendedName>
            <fullName evidence="18">Glucosamine-1-phosphate N-acetyltransferase</fullName>
            <ecNumber evidence="18">2.3.1.157</ecNumber>
        </recommendedName>
    </domain>
</protein>
<dbReference type="Pfam" id="PF12804">
    <property type="entry name" value="NTP_transf_3"/>
    <property type="match status" value="1"/>
</dbReference>
<feature type="binding site" evidence="18">
    <location>
        <begin position="81"/>
        <end position="82"/>
    </location>
    <ligand>
        <name>UDP-N-acetyl-alpha-D-glucosamine</name>
        <dbReference type="ChEBI" id="CHEBI:57705"/>
    </ligand>
</feature>
<evidence type="ECO:0000256" key="17">
    <source>
        <dbReference type="ARBA" id="ARBA00049628"/>
    </source>
</evidence>
<feature type="binding site" evidence="18">
    <location>
        <position position="76"/>
    </location>
    <ligand>
        <name>UDP-N-acetyl-alpha-D-glucosamine</name>
        <dbReference type="ChEBI" id="CHEBI:57705"/>
    </ligand>
</feature>
<comment type="cofactor">
    <cofactor evidence="18">
        <name>Mg(2+)</name>
        <dbReference type="ChEBI" id="CHEBI:18420"/>
    </cofactor>
    <text evidence="18">Binds 1 Mg(2+) ion per subunit.</text>
</comment>
<evidence type="ECO:0000256" key="16">
    <source>
        <dbReference type="ARBA" id="ARBA00048493"/>
    </source>
</evidence>
<keyword evidence="5 18" id="KW-0808">Transferase</keyword>
<feature type="binding site" evidence="18">
    <location>
        <position position="441"/>
    </location>
    <ligand>
        <name>acetyl-CoA</name>
        <dbReference type="ChEBI" id="CHEBI:57288"/>
    </ligand>
</feature>
<dbReference type="InterPro" id="IPR005882">
    <property type="entry name" value="Bifunctional_GlmU"/>
</dbReference>
<feature type="active site" description="Proton acceptor" evidence="18">
    <location>
        <position position="364"/>
    </location>
</feature>
<feature type="binding site" evidence="18">
    <location>
        <position position="20"/>
    </location>
    <ligand>
        <name>UDP-N-acetyl-alpha-D-glucosamine</name>
        <dbReference type="ChEBI" id="CHEBI:57705"/>
    </ligand>
</feature>
<dbReference type="Gene3D" id="2.160.10.10">
    <property type="entry name" value="Hexapeptide repeat proteins"/>
    <property type="match status" value="1"/>
</dbReference>
<organism evidence="20 21">
    <name type="scientific">Piscinibacterium candidicorallinum</name>
    <dbReference type="NCBI Taxonomy" id="1793872"/>
    <lineage>
        <taxon>Bacteria</taxon>
        <taxon>Pseudomonadati</taxon>
        <taxon>Pseudomonadota</taxon>
        <taxon>Betaproteobacteria</taxon>
        <taxon>Burkholderiales</taxon>
        <taxon>Piscinibacterium</taxon>
    </lineage>
</organism>
<comment type="pathway">
    <text evidence="18">Nucleotide-sugar biosynthesis; UDP-N-acetyl-alpha-D-glucosamine biosynthesis; UDP-N-acetyl-alpha-D-glucosamine from N-acetyl-alpha-D-glucosamine 1-phosphate: step 1/1.</text>
</comment>
<dbReference type="EC" id="2.7.7.23" evidence="18"/>
<evidence type="ECO:0000313" key="20">
    <source>
        <dbReference type="EMBL" id="MFC3148051.1"/>
    </source>
</evidence>
<comment type="subunit">
    <text evidence="18">Homotrimer.</text>
</comment>
<dbReference type="EMBL" id="JBHRTI010000004">
    <property type="protein sequence ID" value="MFC3148051.1"/>
    <property type="molecule type" value="Genomic_DNA"/>
</dbReference>
<proteinExistence type="inferred from homology"/>
<dbReference type="GO" id="GO:0003977">
    <property type="term" value="F:UDP-N-acetylglucosamine diphosphorylase activity"/>
    <property type="evidence" value="ECO:0007669"/>
    <property type="project" value="UniProtKB-EC"/>
</dbReference>
<dbReference type="HAMAP" id="MF_01631">
    <property type="entry name" value="GlmU"/>
    <property type="match status" value="1"/>
</dbReference>
<evidence type="ECO:0000256" key="2">
    <source>
        <dbReference type="ARBA" id="ARBA00007707"/>
    </source>
</evidence>
<dbReference type="SUPFAM" id="SSF51161">
    <property type="entry name" value="Trimeric LpxA-like enzymes"/>
    <property type="match status" value="1"/>
</dbReference>
<keyword evidence="8 18" id="KW-0677">Repeat</keyword>
<comment type="pathway">
    <text evidence="18">Nucleotide-sugar biosynthesis; UDP-N-acetyl-alpha-D-glucosamine biosynthesis; N-acetyl-alpha-D-glucosamine 1-phosphate from alpha-D-glucosamine 6-phosphate (route II): step 2/2.</text>
</comment>
<dbReference type="InterPro" id="IPR011004">
    <property type="entry name" value="Trimer_LpxA-like_sf"/>
</dbReference>
<comment type="catalytic activity">
    <reaction evidence="15 18">
        <text>alpha-D-glucosamine 1-phosphate + acetyl-CoA = N-acetyl-alpha-D-glucosamine 1-phosphate + CoA + H(+)</text>
        <dbReference type="Rhea" id="RHEA:13725"/>
        <dbReference type="ChEBI" id="CHEBI:15378"/>
        <dbReference type="ChEBI" id="CHEBI:57287"/>
        <dbReference type="ChEBI" id="CHEBI:57288"/>
        <dbReference type="ChEBI" id="CHEBI:57776"/>
        <dbReference type="ChEBI" id="CHEBI:58516"/>
        <dbReference type="EC" id="2.3.1.157"/>
    </reaction>
</comment>
<dbReference type="Pfam" id="PF14602">
    <property type="entry name" value="Hexapep_2"/>
    <property type="match status" value="1"/>
</dbReference>
<evidence type="ECO:0000256" key="15">
    <source>
        <dbReference type="ARBA" id="ARBA00048247"/>
    </source>
</evidence>
<dbReference type="PANTHER" id="PTHR43584:SF3">
    <property type="entry name" value="BIFUNCTIONAL PROTEIN GLMU"/>
    <property type="match status" value="1"/>
</dbReference>
<comment type="similarity">
    <text evidence="2 18">In the C-terminal section; belongs to the transferase hexapeptide repeat family.</text>
</comment>
<dbReference type="GO" id="GO:0019134">
    <property type="term" value="F:glucosamine-1-phosphate N-acetyltransferase activity"/>
    <property type="evidence" value="ECO:0007669"/>
    <property type="project" value="UniProtKB-EC"/>
</dbReference>
<feature type="binding site" evidence="18">
    <location>
        <begin position="6"/>
        <end position="9"/>
    </location>
    <ligand>
        <name>UDP-N-acetyl-alpha-D-glucosamine</name>
        <dbReference type="ChEBI" id="CHEBI:57705"/>
    </ligand>
</feature>
<dbReference type="RefSeq" id="WP_377303644.1">
    <property type="nucleotide sequence ID" value="NZ_CP180191.1"/>
</dbReference>
<dbReference type="CDD" id="cd02540">
    <property type="entry name" value="GT2_GlmU_N_bac"/>
    <property type="match status" value="1"/>
</dbReference>
<keyword evidence="21" id="KW-1185">Reference proteome</keyword>
<keyword evidence="10 18" id="KW-0133">Cell shape</keyword>
<dbReference type="InterPro" id="IPR029044">
    <property type="entry name" value="Nucleotide-diphossugar_trans"/>
</dbReference>
<feature type="binding site" evidence="18">
    <location>
        <position position="352"/>
    </location>
    <ligand>
        <name>UDP-N-acetyl-alpha-D-glucosamine</name>
        <dbReference type="ChEBI" id="CHEBI:57705"/>
    </ligand>
</feature>
<feature type="binding site" evidence="18">
    <location>
        <position position="378"/>
    </location>
    <ligand>
        <name>UDP-N-acetyl-alpha-D-glucosamine</name>
        <dbReference type="ChEBI" id="CHEBI:57705"/>
    </ligand>
</feature>
<feature type="binding site" evidence="18">
    <location>
        <position position="228"/>
    </location>
    <ligand>
        <name>UDP-N-acetyl-alpha-D-glucosamine</name>
        <dbReference type="ChEBI" id="CHEBI:57705"/>
    </ligand>
</feature>
<feature type="binding site" evidence="18">
    <location>
        <position position="367"/>
    </location>
    <ligand>
        <name>UDP-N-acetyl-alpha-D-glucosamine</name>
        <dbReference type="ChEBI" id="CHEBI:57705"/>
    </ligand>
</feature>
<feature type="region of interest" description="Pyrophosphorylase" evidence="18">
    <location>
        <begin position="1"/>
        <end position="230"/>
    </location>
</feature>